<dbReference type="AlphaFoldDB" id="A0AA44EK87"/>
<gene>
    <name evidence="1" type="ORF">FOB26_11660</name>
</gene>
<accession>A0AA44EK87</accession>
<protein>
    <submittedName>
        <fullName evidence="1">Uncharacterized protein</fullName>
    </submittedName>
</protein>
<organism evidence="1 2">
    <name type="scientific">Agrobacterium pusense</name>
    <dbReference type="NCBI Taxonomy" id="648995"/>
    <lineage>
        <taxon>Bacteria</taxon>
        <taxon>Pseudomonadati</taxon>
        <taxon>Pseudomonadota</taxon>
        <taxon>Alphaproteobacteria</taxon>
        <taxon>Hyphomicrobiales</taxon>
        <taxon>Rhizobiaceae</taxon>
        <taxon>Rhizobium/Agrobacterium group</taxon>
        <taxon>Agrobacterium</taxon>
    </lineage>
</organism>
<proteinExistence type="predicted"/>
<evidence type="ECO:0000313" key="2">
    <source>
        <dbReference type="Proteomes" id="UP001155820"/>
    </source>
</evidence>
<comment type="caution">
    <text evidence="1">The sequence shown here is derived from an EMBL/GenBank/DDBJ whole genome shotgun (WGS) entry which is preliminary data.</text>
</comment>
<dbReference type="Proteomes" id="UP001155820">
    <property type="component" value="Unassembled WGS sequence"/>
</dbReference>
<keyword evidence="2" id="KW-1185">Reference proteome</keyword>
<dbReference type="RefSeq" id="WP_172873617.1">
    <property type="nucleotide sequence ID" value="NZ_JABRWL010000005.1"/>
</dbReference>
<dbReference type="EMBL" id="JABRWM010000006">
    <property type="protein sequence ID" value="NRF19715.1"/>
    <property type="molecule type" value="Genomic_DNA"/>
</dbReference>
<reference evidence="1" key="1">
    <citation type="submission" date="2019-07" db="EMBL/GenBank/DDBJ databases">
        <title>FDA dAtabase for Regulatory Grade micrObial Sequences (FDA-ARGOS): Supporting development and validation of Infectious Disease Dx tests.</title>
        <authorList>
            <person name="Bachman M."/>
            <person name="Young C."/>
            <person name="Tallon L."/>
            <person name="Sadzewicz L."/>
            <person name="Vavikolanu K."/>
            <person name="Mehta A."/>
            <person name="Aluvathingal J."/>
            <person name="Nadendla S."/>
            <person name="Nandy P."/>
            <person name="Geyer C."/>
            <person name="Yan Y."/>
            <person name="Sichtig H."/>
        </authorList>
    </citation>
    <scope>NUCLEOTIDE SEQUENCE</scope>
    <source>
        <strain evidence="1">FDAARGOS_618</strain>
    </source>
</reference>
<sequence>MVVLVWPPALPRPERNTWQSVPQDARLKRRSDAGPASYRRRFSSASKTVSLSVVLDRNQKELFDRFFHHDLKEGSLLFWMPDPTTEGWALGTSDGAPLMTSDGHPIVMARRWLVTFGANLPTETVQGTFFRKSFSVEVMP</sequence>
<evidence type="ECO:0000313" key="1">
    <source>
        <dbReference type="EMBL" id="NRF19715.1"/>
    </source>
</evidence>
<name>A0AA44EK87_9HYPH</name>